<keyword evidence="1" id="KW-1133">Transmembrane helix</keyword>
<dbReference type="AlphaFoldDB" id="A0A2P5F9Z9"/>
<protein>
    <submittedName>
        <fullName evidence="2">Uncharacterized protein</fullName>
    </submittedName>
</protein>
<comment type="caution">
    <text evidence="2">The sequence shown here is derived from an EMBL/GenBank/DDBJ whole genome shotgun (WGS) entry which is preliminary data.</text>
</comment>
<proteinExistence type="predicted"/>
<keyword evidence="3" id="KW-1185">Reference proteome</keyword>
<sequence length="158" mass="18961">MIWVCFASCLCSCEYFFTFLWVKLHSIKRRKRERIIDLEVFDKSSFEEDDDQDEAILCYNDFNYHKEIKNRSFLPRRKRDYKSAQLRKSLRPRSHSVIGAGISTRDLGYNGNRRNLIKLGDHRDHHYASGDRAIRVIRTSKFVQKGTIHKGRVHRRRR</sequence>
<keyword evidence="1" id="KW-0812">Transmembrane</keyword>
<evidence type="ECO:0000313" key="3">
    <source>
        <dbReference type="Proteomes" id="UP000237000"/>
    </source>
</evidence>
<dbReference type="Proteomes" id="UP000237000">
    <property type="component" value="Unassembled WGS sequence"/>
</dbReference>
<dbReference type="InParanoid" id="A0A2P5F9Z9"/>
<feature type="transmembrane region" description="Helical" evidence="1">
    <location>
        <begin position="6"/>
        <end position="24"/>
    </location>
</feature>
<accession>A0A2P5F9Z9</accession>
<gene>
    <name evidence="2" type="ORF">TorRG33x02_096570</name>
</gene>
<keyword evidence="1" id="KW-0472">Membrane</keyword>
<reference evidence="3" key="1">
    <citation type="submission" date="2016-06" db="EMBL/GenBank/DDBJ databases">
        <title>Parallel loss of symbiosis genes in relatives of nitrogen-fixing non-legume Parasponia.</title>
        <authorList>
            <person name="Van Velzen R."/>
            <person name="Holmer R."/>
            <person name="Bu F."/>
            <person name="Rutten L."/>
            <person name="Van Zeijl A."/>
            <person name="Liu W."/>
            <person name="Santuari L."/>
            <person name="Cao Q."/>
            <person name="Sharma T."/>
            <person name="Shen D."/>
            <person name="Roswanjaya Y."/>
            <person name="Wardhani T."/>
            <person name="Kalhor M.S."/>
            <person name="Jansen J."/>
            <person name="Van den Hoogen J."/>
            <person name="Gungor B."/>
            <person name="Hartog M."/>
            <person name="Hontelez J."/>
            <person name="Verver J."/>
            <person name="Yang W.-C."/>
            <person name="Schijlen E."/>
            <person name="Repin R."/>
            <person name="Schilthuizen M."/>
            <person name="Schranz E."/>
            <person name="Heidstra R."/>
            <person name="Miyata K."/>
            <person name="Fedorova E."/>
            <person name="Kohlen W."/>
            <person name="Bisseling T."/>
            <person name="Smit S."/>
            <person name="Geurts R."/>
        </authorList>
    </citation>
    <scope>NUCLEOTIDE SEQUENCE [LARGE SCALE GENOMIC DNA]</scope>
    <source>
        <strain evidence="3">cv. RG33-2</strain>
    </source>
</reference>
<name>A0A2P5F9Z9_TREOI</name>
<evidence type="ECO:0000256" key="1">
    <source>
        <dbReference type="SAM" id="Phobius"/>
    </source>
</evidence>
<dbReference type="PANTHER" id="PTHR35278">
    <property type="entry name" value="TRANSMEMBRANE PROTEIN-RELATED"/>
    <property type="match status" value="1"/>
</dbReference>
<organism evidence="2 3">
    <name type="scientific">Trema orientale</name>
    <name type="common">Charcoal tree</name>
    <name type="synonym">Celtis orientalis</name>
    <dbReference type="NCBI Taxonomy" id="63057"/>
    <lineage>
        <taxon>Eukaryota</taxon>
        <taxon>Viridiplantae</taxon>
        <taxon>Streptophyta</taxon>
        <taxon>Embryophyta</taxon>
        <taxon>Tracheophyta</taxon>
        <taxon>Spermatophyta</taxon>
        <taxon>Magnoliopsida</taxon>
        <taxon>eudicotyledons</taxon>
        <taxon>Gunneridae</taxon>
        <taxon>Pentapetalae</taxon>
        <taxon>rosids</taxon>
        <taxon>fabids</taxon>
        <taxon>Rosales</taxon>
        <taxon>Cannabaceae</taxon>
        <taxon>Trema</taxon>
    </lineage>
</organism>
<dbReference type="OrthoDB" id="1194538at2759"/>
<dbReference type="EMBL" id="JXTC01000050">
    <property type="protein sequence ID" value="PON94622.1"/>
    <property type="molecule type" value="Genomic_DNA"/>
</dbReference>
<dbReference type="PANTHER" id="PTHR35278:SF1">
    <property type="entry name" value="F8K7.16"/>
    <property type="match status" value="1"/>
</dbReference>
<evidence type="ECO:0000313" key="2">
    <source>
        <dbReference type="EMBL" id="PON94622.1"/>
    </source>
</evidence>